<gene>
    <name evidence="1" type="ORF">HPB49_013495</name>
</gene>
<reference evidence="1" key="1">
    <citation type="submission" date="2020-05" db="EMBL/GenBank/DDBJ databases">
        <title>Large-scale comparative analyses of tick genomes elucidate their genetic diversity and vector capacities.</title>
        <authorList>
            <person name="Jia N."/>
            <person name="Wang J."/>
            <person name="Shi W."/>
            <person name="Du L."/>
            <person name="Sun Y."/>
            <person name="Zhan W."/>
            <person name="Jiang J."/>
            <person name="Wang Q."/>
            <person name="Zhang B."/>
            <person name="Ji P."/>
            <person name="Sakyi L.B."/>
            <person name="Cui X."/>
            <person name="Yuan T."/>
            <person name="Jiang B."/>
            <person name="Yang W."/>
            <person name="Lam T.T.-Y."/>
            <person name="Chang Q."/>
            <person name="Ding S."/>
            <person name="Wang X."/>
            <person name="Zhu J."/>
            <person name="Ruan X."/>
            <person name="Zhao L."/>
            <person name="Wei J."/>
            <person name="Que T."/>
            <person name="Du C."/>
            <person name="Cheng J."/>
            <person name="Dai P."/>
            <person name="Han X."/>
            <person name="Huang E."/>
            <person name="Gao Y."/>
            <person name="Liu J."/>
            <person name="Shao H."/>
            <person name="Ye R."/>
            <person name="Li L."/>
            <person name="Wei W."/>
            <person name="Wang X."/>
            <person name="Wang C."/>
            <person name="Yang T."/>
            <person name="Huo Q."/>
            <person name="Li W."/>
            <person name="Guo W."/>
            <person name="Chen H."/>
            <person name="Zhou L."/>
            <person name="Ni X."/>
            <person name="Tian J."/>
            <person name="Zhou Y."/>
            <person name="Sheng Y."/>
            <person name="Liu T."/>
            <person name="Pan Y."/>
            <person name="Xia L."/>
            <person name="Li J."/>
            <person name="Zhao F."/>
            <person name="Cao W."/>
        </authorList>
    </citation>
    <scope>NUCLEOTIDE SEQUENCE</scope>
    <source>
        <strain evidence="1">Dsil-2018</strain>
    </source>
</reference>
<proteinExistence type="predicted"/>
<sequence length="237" mass="26095">MANSSQVAAFPTKGWENNITVIPRLSDEGMLTYYSSRPGAERNWNIDPFVITSSIRSNICKISDGLVFIKATCYQSEKGDSAYSVVAAVNSEAEIVRGSCECSDGESACNHLMGVLETVSLLQSKGFARVAQHLPCTNIREKELAADANAVLRKLSEVNNLRGCRSSMQQQDEARQRLRRDLLKLEPVCLFARYSLAPQVSYTMTKFGPAPAGSLLSCQQPLLSHEFRNALRNQPDA</sequence>
<name>A0ACB8DDH6_DERSI</name>
<organism evidence="1 2">
    <name type="scientific">Dermacentor silvarum</name>
    <name type="common">Tick</name>
    <dbReference type="NCBI Taxonomy" id="543639"/>
    <lineage>
        <taxon>Eukaryota</taxon>
        <taxon>Metazoa</taxon>
        <taxon>Ecdysozoa</taxon>
        <taxon>Arthropoda</taxon>
        <taxon>Chelicerata</taxon>
        <taxon>Arachnida</taxon>
        <taxon>Acari</taxon>
        <taxon>Parasitiformes</taxon>
        <taxon>Ixodida</taxon>
        <taxon>Ixodoidea</taxon>
        <taxon>Ixodidae</taxon>
        <taxon>Rhipicephalinae</taxon>
        <taxon>Dermacentor</taxon>
    </lineage>
</organism>
<evidence type="ECO:0000313" key="1">
    <source>
        <dbReference type="EMBL" id="KAH7966058.1"/>
    </source>
</evidence>
<dbReference type="Proteomes" id="UP000821865">
    <property type="component" value="Chromosome 2"/>
</dbReference>
<protein>
    <submittedName>
        <fullName evidence="1">Uncharacterized protein</fullName>
    </submittedName>
</protein>
<keyword evidence="2" id="KW-1185">Reference proteome</keyword>
<dbReference type="EMBL" id="CM023471">
    <property type="protein sequence ID" value="KAH7966058.1"/>
    <property type="molecule type" value="Genomic_DNA"/>
</dbReference>
<evidence type="ECO:0000313" key="2">
    <source>
        <dbReference type="Proteomes" id="UP000821865"/>
    </source>
</evidence>
<comment type="caution">
    <text evidence="1">The sequence shown here is derived from an EMBL/GenBank/DDBJ whole genome shotgun (WGS) entry which is preliminary data.</text>
</comment>
<accession>A0ACB8DDH6</accession>